<evidence type="ECO:0000256" key="2">
    <source>
        <dbReference type="ARBA" id="ARBA00023125"/>
    </source>
</evidence>
<dbReference type="PANTHER" id="PTHR43214:SF37">
    <property type="entry name" value="TRANSCRIPTIONAL REGULATORY PROTEIN YDFI"/>
    <property type="match status" value="1"/>
</dbReference>
<dbReference type="InterPro" id="IPR011006">
    <property type="entry name" value="CheY-like_superfamily"/>
</dbReference>
<dbReference type="Pfam" id="PF00072">
    <property type="entry name" value="Response_reg"/>
    <property type="match status" value="1"/>
</dbReference>
<evidence type="ECO:0000313" key="6">
    <source>
        <dbReference type="EMBL" id="GCE20115.1"/>
    </source>
</evidence>
<feature type="domain" description="HTH luxR-type" evidence="4">
    <location>
        <begin position="147"/>
        <end position="212"/>
    </location>
</feature>
<dbReference type="AlphaFoldDB" id="A0A402AM53"/>
<gene>
    <name evidence="6" type="ORF">KDK_39150</name>
</gene>
<feature type="modified residue" description="4-aspartylphosphate" evidence="3">
    <location>
        <position position="57"/>
    </location>
</feature>
<dbReference type="PROSITE" id="PS50043">
    <property type="entry name" value="HTH_LUXR_2"/>
    <property type="match status" value="1"/>
</dbReference>
<dbReference type="InterPro" id="IPR058245">
    <property type="entry name" value="NreC/VraR/RcsB-like_REC"/>
</dbReference>
<sequence length="227" mass="24695">MSELITILLVDDHALVREGARAFLEAQPNFVVVGSVGSGGEAVLLAADLAPDVVLMDLVMPGMDGIEATRLLKLRSPRSQVIVLTSYHDDEHIFPAIRAGALSYLLKDVLLSELASAVHKAAAGESMMNPHVAARIAQELESLPKTDGAQYAQLSEREQEVLHLIAEGFPNSEIARRLVISEKTVKSHVSNILSKLHLLDRTQAAVFAWREGVISRLPHQRESHPPA</sequence>
<dbReference type="CDD" id="cd17535">
    <property type="entry name" value="REC_NarL-like"/>
    <property type="match status" value="1"/>
</dbReference>
<name>A0A402AM53_9CHLR</name>
<evidence type="ECO:0000256" key="1">
    <source>
        <dbReference type="ARBA" id="ARBA00022553"/>
    </source>
</evidence>
<dbReference type="InterPro" id="IPR000792">
    <property type="entry name" value="Tscrpt_reg_LuxR_C"/>
</dbReference>
<accession>A0A402AM53</accession>
<dbReference type="OrthoDB" id="9780153at2"/>
<comment type="caution">
    <text evidence="6">The sequence shown here is derived from an EMBL/GenBank/DDBJ whole genome shotgun (WGS) entry which is preliminary data.</text>
</comment>
<dbReference type="InterPro" id="IPR001789">
    <property type="entry name" value="Sig_transdc_resp-reg_receiver"/>
</dbReference>
<keyword evidence="1 3" id="KW-0597">Phosphoprotein</keyword>
<dbReference type="RefSeq" id="WP_126551841.1">
    <property type="nucleotide sequence ID" value="NZ_BIFS01000001.1"/>
</dbReference>
<dbReference type="PROSITE" id="PS00622">
    <property type="entry name" value="HTH_LUXR_1"/>
    <property type="match status" value="1"/>
</dbReference>
<dbReference type="SUPFAM" id="SSF52172">
    <property type="entry name" value="CheY-like"/>
    <property type="match status" value="1"/>
</dbReference>
<dbReference type="PRINTS" id="PR00038">
    <property type="entry name" value="HTHLUXR"/>
</dbReference>
<dbReference type="InterPro" id="IPR016032">
    <property type="entry name" value="Sig_transdc_resp-reg_C-effctor"/>
</dbReference>
<dbReference type="GO" id="GO:0003677">
    <property type="term" value="F:DNA binding"/>
    <property type="evidence" value="ECO:0007669"/>
    <property type="project" value="UniProtKB-KW"/>
</dbReference>
<dbReference type="GO" id="GO:0006355">
    <property type="term" value="P:regulation of DNA-templated transcription"/>
    <property type="evidence" value="ECO:0007669"/>
    <property type="project" value="InterPro"/>
</dbReference>
<dbReference type="PROSITE" id="PS50110">
    <property type="entry name" value="RESPONSE_REGULATORY"/>
    <property type="match status" value="1"/>
</dbReference>
<dbReference type="PANTHER" id="PTHR43214">
    <property type="entry name" value="TWO-COMPONENT RESPONSE REGULATOR"/>
    <property type="match status" value="1"/>
</dbReference>
<feature type="domain" description="Response regulatory" evidence="5">
    <location>
        <begin position="6"/>
        <end position="122"/>
    </location>
</feature>
<keyword evidence="2 6" id="KW-0238">DNA-binding</keyword>
<dbReference type="Proteomes" id="UP000287188">
    <property type="component" value="Unassembled WGS sequence"/>
</dbReference>
<dbReference type="Gene3D" id="3.40.50.2300">
    <property type="match status" value="1"/>
</dbReference>
<dbReference type="SMART" id="SM00421">
    <property type="entry name" value="HTH_LUXR"/>
    <property type="match status" value="1"/>
</dbReference>
<dbReference type="InterPro" id="IPR039420">
    <property type="entry name" value="WalR-like"/>
</dbReference>
<dbReference type="CDD" id="cd06170">
    <property type="entry name" value="LuxR_C_like"/>
    <property type="match status" value="1"/>
</dbReference>
<evidence type="ECO:0000259" key="4">
    <source>
        <dbReference type="PROSITE" id="PS50043"/>
    </source>
</evidence>
<evidence type="ECO:0000259" key="5">
    <source>
        <dbReference type="PROSITE" id="PS50110"/>
    </source>
</evidence>
<organism evidence="6 7">
    <name type="scientific">Dictyobacter kobayashii</name>
    <dbReference type="NCBI Taxonomy" id="2014872"/>
    <lineage>
        <taxon>Bacteria</taxon>
        <taxon>Bacillati</taxon>
        <taxon>Chloroflexota</taxon>
        <taxon>Ktedonobacteria</taxon>
        <taxon>Ktedonobacterales</taxon>
        <taxon>Dictyobacteraceae</taxon>
        <taxon>Dictyobacter</taxon>
    </lineage>
</organism>
<proteinExistence type="predicted"/>
<protein>
    <submittedName>
        <fullName evidence="6">DNA-binding response regulator</fullName>
    </submittedName>
</protein>
<dbReference type="SUPFAM" id="SSF46894">
    <property type="entry name" value="C-terminal effector domain of the bipartite response regulators"/>
    <property type="match status" value="1"/>
</dbReference>
<dbReference type="Pfam" id="PF00196">
    <property type="entry name" value="GerE"/>
    <property type="match status" value="1"/>
</dbReference>
<evidence type="ECO:0000256" key="3">
    <source>
        <dbReference type="PROSITE-ProRule" id="PRU00169"/>
    </source>
</evidence>
<dbReference type="GO" id="GO:0000160">
    <property type="term" value="P:phosphorelay signal transduction system"/>
    <property type="evidence" value="ECO:0007669"/>
    <property type="project" value="InterPro"/>
</dbReference>
<dbReference type="EMBL" id="BIFS01000001">
    <property type="protein sequence ID" value="GCE20115.1"/>
    <property type="molecule type" value="Genomic_DNA"/>
</dbReference>
<dbReference type="SMART" id="SM00448">
    <property type="entry name" value="REC"/>
    <property type="match status" value="1"/>
</dbReference>
<evidence type="ECO:0000313" key="7">
    <source>
        <dbReference type="Proteomes" id="UP000287188"/>
    </source>
</evidence>
<keyword evidence="7" id="KW-1185">Reference proteome</keyword>
<reference evidence="7" key="1">
    <citation type="submission" date="2018-12" db="EMBL/GenBank/DDBJ databases">
        <title>Tengunoibacter tsumagoiensis gen. nov., sp. nov., Dictyobacter kobayashii sp. nov., D. alpinus sp. nov., and D. joshuensis sp. nov. and description of Dictyobacteraceae fam. nov. within the order Ktedonobacterales isolated from Tengu-no-mugimeshi.</title>
        <authorList>
            <person name="Wang C.M."/>
            <person name="Zheng Y."/>
            <person name="Sakai Y."/>
            <person name="Toyoda A."/>
            <person name="Minakuchi Y."/>
            <person name="Abe K."/>
            <person name="Yokota A."/>
            <person name="Yabe S."/>
        </authorList>
    </citation>
    <scope>NUCLEOTIDE SEQUENCE [LARGE SCALE GENOMIC DNA]</scope>
    <source>
        <strain evidence="7">Uno11</strain>
    </source>
</reference>